<sequence>MATLNGATDVSDGVESITQKGFKVSTRKLPILKAGPIEDMTEKLGITVPEMIFGDNYVRVEHVKSGWGIEFNTFDALDRVDKTGDKMLKVSYSKEWQDNRQHVHSDIKEVIKPFDWSYTTGYNGTLLPSDSSLPSFSSSAQGLPVQLLMRRDPLLFVGTTDLFEDELADNGMSIFTVKYRVMPDRLLVLARFFLRLDGVIFRIFDTRIYAEFSTGEIIREHLEREENYDTVKSKIGNRDDIASVMRQPDLLLELCPIIKTTRERLELPV</sequence>
<dbReference type="GO" id="GO:0005829">
    <property type="term" value="C:cytosol"/>
    <property type="evidence" value="ECO:0007669"/>
    <property type="project" value="TreeGrafter"/>
</dbReference>
<name>A0A6A6UPP6_9PEZI</name>
<dbReference type="OrthoDB" id="10253878at2759"/>
<accession>A0A6A6UPP6</accession>
<dbReference type="InterPro" id="IPR007303">
    <property type="entry name" value="TIP41-like"/>
</dbReference>
<reference evidence="2" key="1">
    <citation type="journal article" date="2020" name="Stud. Mycol.">
        <title>101 Dothideomycetes genomes: a test case for predicting lifestyles and emergence of pathogens.</title>
        <authorList>
            <person name="Haridas S."/>
            <person name="Albert R."/>
            <person name="Binder M."/>
            <person name="Bloem J."/>
            <person name="Labutti K."/>
            <person name="Salamov A."/>
            <person name="Andreopoulos B."/>
            <person name="Baker S."/>
            <person name="Barry K."/>
            <person name="Bills G."/>
            <person name="Bluhm B."/>
            <person name="Cannon C."/>
            <person name="Castanera R."/>
            <person name="Culley D."/>
            <person name="Daum C."/>
            <person name="Ezra D."/>
            <person name="Gonzalez J."/>
            <person name="Henrissat B."/>
            <person name="Kuo A."/>
            <person name="Liang C."/>
            <person name="Lipzen A."/>
            <person name="Lutzoni F."/>
            <person name="Magnuson J."/>
            <person name="Mondo S."/>
            <person name="Nolan M."/>
            <person name="Ohm R."/>
            <person name="Pangilinan J."/>
            <person name="Park H.-J."/>
            <person name="Ramirez L."/>
            <person name="Alfaro M."/>
            <person name="Sun H."/>
            <person name="Tritt A."/>
            <person name="Yoshinaga Y."/>
            <person name="Zwiers L.-H."/>
            <person name="Turgeon B."/>
            <person name="Goodwin S."/>
            <person name="Spatafora J."/>
            <person name="Crous P."/>
            <person name="Grigoriev I."/>
        </authorList>
    </citation>
    <scope>NUCLEOTIDE SEQUENCE</scope>
    <source>
        <strain evidence="2">CBS 115976</strain>
    </source>
</reference>
<comment type="similarity">
    <text evidence="1">Belongs to the TIP41 family.</text>
</comment>
<dbReference type="InterPro" id="IPR051330">
    <property type="entry name" value="Phosphatase_reg/MetRdx"/>
</dbReference>
<dbReference type="EMBL" id="MU004231">
    <property type="protein sequence ID" value="KAF2673696.1"/>
    <property type="molecule type" value="Genomic_DNA"/>
</dbReference>
<evidence type="ECO:0000313" key="3">
    <source>
        <dbReference type="Proteomes" id="UP000799302"/>
    </source>
</evidence>
<dbReference type="Proteomes" id="UP000799302">
    <property type="component" value="Unassembled WGS sequence"/>
</dbReference>
<evidence type="ECO:0000256" key="1">
    <source>
        <dbReference type="ARBA" id="ARBA00006658"/>
    </source>
</evidence>
<dbReference type="AlphaFoldDB" id="A0A6A6UPP6"/>
<dbReference type="Pfam" id="PF04176">
    <property type="entry name" value="TIP41"/>
    <property type="match status" value="1"/>
</dbReference>
<dbReference type="GO" id="GO:0031929">
    <property type="term" value="P:TOR signaling"/>
    <property type="evidence" value="ECO:0007669"/>
    <property type="project" value="TreeGrafter"/>
</dbReference>
<dbReference type="PANTHER" id="PTHR21021:SF16">
    <property type="entry name" value="TIP41-LIKE PROTEIN"/>
    <property type="match status" value="1"/>
</dbReference>
<gene>
    <name evidence="2" type="ORF">BT63DRAFT_369084</name>
</gene>
<evidence type="ECO:0000313" key="2">
    <source>
        <dbReference type="EMBL" id="KAF2673696.1"/>
    </source>
</evidence>
<proteinExistence type="inferred from homology"/>
<protein>
    <submittedName>
        <fullName evidence="2">TIP41-domain-containing protein</fullName>
    </submittedName>
</protein>
<dbReference type="PANTHER" id="PTHR21021">
    <property type="entry name" value="GAF/PUTATIVE CYTOSKELETAL PROTEIN"/>
    <property type="match status" value="1"/>
</dbReference>
<organism evidence="2 3">
    <name type="scientific">Microthyrium microscopicum</name>
    <dbReference type="NCBI Taxonomy" id="703497"/>
    <lineage>
        <taxon>Eukaryota</taxon>
        <taxon>Fungi</taxon>
        <taxon>Dikarya</taxon>
        <taxon>Ascomycota</taxon>
        <taxon>Pezizomycotina</taxon>
        <taxon>Dothideomycetes</taxon>
        <taxon>Dothideomycetes incertae sedis</taxon>
        <taxon>Microthyriales</taxon>
        <taxon>Microthyriaceae</taxon>
        <taxon>Microthyrium</taxon>
    </lineage>
</organism>
<keyword evidence="3" id="KW-1185">Reference proteome</keyword>